<evidence type="ECO:0000313" key="2">
    <source>
        <dbReference type="Proteomes" id="UP000065734"/>
    </source>
</evidence>
<dbReference type="EMBL" id="LN907867">
    <property type="protein sequence ID" value="CUU43418.1"/>
    <property type="molecule type" value="Genomic_DNA"/>
</dbReference>
<organism evidence="1 2">
    <name type="scientific">Blastochloris viridis</name>
    <name type="common">Rhodopseudomonas viridis</name>
    <dbReference type="NCBI Taxonomy" id="1079"/>
    <lineage>
        <taxon>Bacteria</taxon>
        <taxon>Pseudomonadati</taxon>
        <taxon>Pseudomonadota</taxon>
        <taxon>Alphaproteobacteria</taxon>
        <taxon>Hyphomicrobiales</taxon>
        <taxon>Blastochloridaceae</taxon>
        <taxon>Blastochloris</taxon>
    </lineage>
</organism>
<dbReference type="STRING" id="1079.BVIR_2994"/>
<dbReference type="AlphaFoldDB" id="A0A0P0JN42"/>
<gene>
    <name evidence="1" type="ORF">BVIRIDIS_24380</name>
</gene>
<protein>
    <submittedName>
        <fullName evidence="1">Uncharacterized protein</fullName>
    </submittedName>
</protein>
<proteinExistence type="predicted"/>
<keyword evidence="2" id="KW-1185">Reference proteome</keyword>
<sequence>MPDNTKIWFAVYNPPDANLPFLAVMVGLDGNIVAVPYDTAAEAEAHNLHHGAELQRRLNEGG</sequence>
<accession>A0A0P0JN42</accession>
<dbReference type="RefSeq" id="WP_145911944.1">
    <property type="nucleotide sequence ID" value="NZ_AP014854.2"/>
</dbReference>
<dbReference type="KEGG" id="bvr:BVIR_2994"/>
<evidence type="ECO:0000313" key="1">
    <source>
        <dbReference type="EMBL" id="CUU43418.1"/>
    </source>
</evidence>
<name>A0A0P0JN42_BLAVI</name>
<dbReference type="Proteomes" id="UP000065734">
    <property type="component" value="Chromosome I"/>
</dbReference>
<reference evidence="2" key="1">
    <citation type="journal article" date="2016" name="Genome Announc.">
        <title>Revised genome sequence of the purple photosynthetic bacterium Blastochloris viridis.</title>
        <authorList>
            <person name="Liu L.N."/>
            <person name="Faulkner M."/>
            <person name="Liu X."/>
            <person name="Huang F."/>
            <person name="Darby A.C."/>
            <person name="Hall N."/>
        </authorList>
    </citation>
    <scope>NUCLEOTIDE SEQUENCE [LARGE SCALE GENOMIC DNA]</scope>
    <source>
        <strain evidence="2">ATCC 19567 / DSM 133 / F</strain>
    </source>
</reference>